<evidence type="ECO:0000313" key="7">
    <source>
        <dbReference type="EMBL" id="SHF14743.1"/>
    </source>
</evidence>
<dbReference type="GO" id="GO:0004252">
    <property type="term" value="F:serine-type endopeptidase activity"/>
    <property type="evidence" value="ECO:0007669"/>
    <property type="project" value="InterPro"/>
</dbReference>
<evidence type="ECO:0000256" key="3">
    <source>
        <dbReference type="ARBA" id="ARBA00022801"/>
    </source>
</evidence>
<dbReference type="GO" id="GO:0006508">
    <property type="term" value="P:proteolysis"/>
    <property type="evidence" value="ECO:0007669"/>
    <property type="project" value="UniProtKB-KW"/>
</dbReference>
<dbReference type="Pfam" id="PF13365">
    <property type="entry name" value="Trypsin_2"/>
    <property type="match status" value="1"/>
</dbReference>
<feature type="transmembrane region" description="Helical" evidence="5">
    <location>
        <begin position="58"/>
        <end position="80"/>
    </location>
</feature>
<dbReference type="SUPFAM" id="SSF50156">
    <property type="entry name" value="PDZ domain-like"/>
    <property type="match status" value="1"/>
</dbReference>
<feature type="compositionally biased region" description="Acidic residues" evidence="4">
    <location>
        <begin position="100"/>
        <end position="118"/>
    </location>
</feature>
<proteinExistence type="inferred from homology"/>
<dbReference type="EMBL" id="FQVI01000014">
    <property type="protein sequence ID" value="SHF14743.1"/>
    <property type="molecule type" value="Genomic_DNA"/>
</dbReference>
<keyword evidence="5" id="KW-0812">Transmembrane</keyword>
<keyword evidence="2 7" id="KW-0645">Protease</keyword>
<dbReference type="RefSeq" id="WP_242946773.1">
    <property type="nucleotide sequence ID" value="NZ_FQVI01000014.1"/>
</dbReference>
<feature type="region of interest" description="Disordered" evidence="4">
    <location>
        <begin position="1"/>
        <end position="36"/>
    </location>
</feature>
<dbReference type="Proteomes" id="UP000184245">
    <property type="component" value="Unassembled WGS sequence"/>
</dbReference>
<protein>
    <submittedName>
        <fullName evidence="7">Serine protease, S1-C subfamily, contains C-terminal PDZ domain</fullName>
    </submittedName>
</protein>
<evidence type="ECO:0000259" key="6">
    <source>
        <dbReference type="PROSITE" id="PS50106"/>
    </source>
</evidence>
<keyword evidence="5" id="KW-0472">Membrane</keyword>
<organism evidence="7 8">
    <name type="scientific">Lactonifactor longoviformis DSM 17459</name>
    <dbReference type="NCBI Taxonomy" id="1122155"/>
    <lineage>
        <taxon>Bacteria</taxon>
        <taxon>Bacillati</taxon>
        <taxon>Bacillota</taxon>
        <taxon>Clostridia</taxon>
        <taxon>Eubacteriales</taxon>
        <taxon>Clostridiaceae</taxon>
        <taxon>Lactonifactor</taxon>
    </lineage>
</organism>
<keyword evidence="8" id="KW-1185">Reference proteome</keyword>
<dbReference type="PANTHER" id="PTHR22939">
    <property type="entry name" value="SERINE PROTEASE FAMILY S1C HTRA-RELATED"/>
    <property type="match status" value="1"/>
</dbReference>
<comment type="similarity">
    <text evidence="1">Belongs to the peptidase S1C family.</text>
</comment>
<dbReference type="InterPro" id="IPR036034">
    <property type="entry name" value="PDZ_sf"/>
</dbReference>
<feature type="compositionally biased region" description="Basic and acidic residues" evidence="4">
    <location>
        <begin position="1"/>
        <end position="30"/>
    </location>
</feature>
<evidence type="ECO:0000256" key="5">
    <source>
        <dbReference type="SAM" id="Phobius"/>
    </source>
</evidence>
<dbReference type="InterPro" id="IPR009003">
    <property type="entry name" value="Peptidase_S1_PA"/>
</dbReference>
<dbReference type="InterPro" id="IPR001478">
    <property type="entry name" value="PDZ"/>
</dbReference>
<evidence type="ECO:0000256" key="2">
    <source>
        <dbReference type="ARBA" id="ARBA00022670"/>
    </source>
</evidence>
<dbReference type="Pfam" id="PF13180">
    <property type="entry name" value="PDZ_2"/>
    <property type="match status" value="1"/>
</dbReference>
<dbReference type="STRING" id="1122155.SAMN02745158_02683"/>
<feature type="region of interest" description="Disordered" evidence="4">
    <location>
        <begin position="89"/>
        <end position="124"/>
    </location>
</feature>
<sequence length="450" mass="48945">MDENEKKELMENPDEGHLEEAEKQREGETPEDHEEAYSFVKETIKEKPLDRRTVLRRAGWIAGAAVLFGVIAALVFSVTVSGIDKYREDKESAPKVNIPQDEEPSGEEDEESPPEEEVQTPVQEPAEFTLADYSNLYKDMVQQAQEPKKAIVTVIGNTSGTDWFNNPSESQKQISGLIVANNGQDLFVLTEYRVVDNVDRIQITFCDGSTVDARFQKTDSNTGLTVLKVPLSEISQESQNCLSVATLGSSYSVSQGEPVIAIGSPMGYSDSIAYGLITSVSNTVNVVDGEYNLLTTDIMGSSDGSGILVNLNGEVVGVIAQSFGLEDSRNIVTALAISQIKELIEQLSNNTDNPYAGIRGMDVTDEIAANTGMPKGVFVDMIAEDSPAMQAGIQKADVITAVKGNEVVTVKQYQNELKKCNVGEMIKIKVMRKGAEGYVELEFDVTLTAS</sequence>
<dbReference type="PANTHER" id="PTHR22939:SF129">
    <property type="entry name" value="SERINE PROTEASE HTRA2, MITOCHONDRIAL"/>
    <property type="match status" value="1"/>
</dbReference>
<keyword evidence="3" id="KW-0378">Hydrolase</keyword>
<dbReference type="PRINTS" id="PR00834">
    <property type="entry name" value="PROTEASES2C"/>
</dbReference>
<gene>
    <name evidence="7" type="ORF">SAMN02745158_02683</name>
</gene>
<evidence type="ECO:0000256" key="1">
    <source>
        <dbReference type="ARBA" id="ARBA00010541"/>
    </source>
</evidence>
<dbReference type="Gene3D" id="2.40.10.10">
    <property type="entry name" value="Trypsin-like serine proteases"/>
    <property type="match status" value="2"/>
</dbReference>
<dbReference type="InterPro" id="IPR001940">
    <property type="entry name" value="Peptidase_S1C"/>
</dbReference>
<evidence type="ECO:0000313" key="8">
    <source>
        <dbReference type="Proteomes" id="UP000184245"/>
    </source>
</evidence>
<dbReference type="SMART" id="SM00228">
    <property type="entry name" value="PDZ"/>
    <property type="match status" value="1"/>
</dbReference>
<dbReference type="PROSITE" id="PS50106">
    <property type="entry name" value="PDZ"/>
    <property type="match status" value="1"/>
</dbReference>
<name>A0A1M4Z9J5_9CLOT</name>
<dbReference type="AlphaFoldDB" id="A0A1M4Z9J5"/>
<accession>A0A1M4Z9J5</accession>
<evidence type="ECO:0000256" key="4">
    <source>
        <dbReference type="SAM" id="MobiDB-lite"/>
    </source>
</evidence>
<dbReference type="SUPFAM" id="SSF50494">
    <property type="entry name" value="Trypsin-like serine proteases"/>
    <property type="match status" value="1"/>
</dbReference>
<dbReference type="Gene3D" id="2.30.42.10">
    <property type="match status" value="1"/>
</dbReference>
<feature type="domain" description="PDZ" evidence="6">
    <location>
        <begin position="344"/>
        <end position="434"/>
    </location>
</feature>
<dbReference type="InterPro" id="IPR043504">
    <property type="entry name" value="Peptidase_S1_PA_chymotrypsin"/>
</dbReference>
<reference evidence="7 8" key="1">
    <citation type="submission" date="2016-11" db="EMBL/GenBank/DDBJ databases">
        <authorList>
            <person name="Jaros S."/>
            <person name="Januszkiewicz K."/>
            <person name="Wedrychowicz H."/>
        </authorList>
    </citation>
    <scope>NUCLEOTIDE SEQUENCE [LARGE SCALE GENOMIC DNA]</scope>
    <source>
        <strain evidence="7 8">DSM 17459</strain>
    </source>
</reference>
<keyword evidence="5" id="KW-1133">Transmembrane helix</keyword>